<protein>
    <submittedName>
        <fullName evidence="2">Outer membrane protein assembly factor BamB</fullName>
    </submittedName>
</protein>
<feature type="domain" description="Pyrrolo-quinoline quinone repeat" evidence="1">
    <location>
        <begin position="524"/>
        <end position="611"/>
    </location>
</feature>
<keyword evidence="3" id="KW-1185">Reference proteome</keyword>
<sequence length="717" mass="78093" precursor="true">MGTPYIDRIARRSLDVVFIVSIGVVLGAPSINAETTVGTAPAKPTPLDVSPSVRFLTPTSAEFCWQANIAGPAALAYGPTRKLGSVVQSESVGTYHRVVIDNLQFGQDYWYRFGVRQQGKRLFSEIYQLEGHMNYTPSPIQASESVDGCQSVLAHLRQLGGYAVVVEGVDPSWAESVAAGTSMTVVLSTRNPNTQETLRRRWYAEGKYGTRLTVQQASDLPSTFANLVIVREEDFDAAIARLAPLGQVVKLGGVAQPDGFTWQRLRPDVMIGRRAEQPDLAAWGHQYGSAANASYSGERLGGVDNTADLEVKWIGKPGADFGIDRNPRMPAPLAVGGRLFHQGMNRMIAVDAFNGAVLWSLEIPDLRRVNIPRDSANWCADESNVYAAVKDRLWVIDAATGEMNRTMLLPSEHQDDCEWGYVAVTENLVVGTAVKQGSAYSTFWDKAAWYDGKDDAATAKVCGNSIAAYDKDYGSIQWEHHADAIVHSTITIQGDHVYFVQVDDPSLQDSETGKLVNSKIWHAASVVCLDLHSGKQLWKSKVPPQNHEAIISFGIADDQQFVLQTSGKRQFHFLSLDANGGRTRWDQSVDWPEDHHGAHVQHAVLMNGKLMVQPHILDASDGSIFKSGTLGKRRGCATPIGAGNSVIYRGGTGPLTLWSLENDSTSEFARLRPSCWLSTIPAQGMLFSPEGGGGCSCGGWMETSIGFAPVVEHGDFK</sequence>
<dbReference type="KEGG" id="smam:Mal15_11460"/>
<dbReference type="InterPro" id="IPR011047">
    <property type="entry name" value="Quinoprotein_ADH-like_sf"/>
</dbReference>
<proteinExistence type="predicted"/>
<dbReference type="InterPro" id="IPR002372">
    <property type="entry name" value="PQQ_rpt_dom"/>
</dbReference>
<gene>
    <name evidence="2" type="primary">bamB_2</name>
    <name evidence="2" type="ORF">Mal15_11460</name>
</gene>
<dbReference type="EMBL" id="CP036264">
    <property type="protein sequence ID" value="QEF97110.1"/>
    <property type="molecule type" value="Genomic_DNA"/>
</dbReference>
<accession>A0A5B9MAL7</accession>
<dbReference type="AlphaFoldDB" id="A0A5B9MAL7"/>
<dbReference type="Proteomes" id="UP000321353">
    <property type="component" value="Chromosome"/>
</dbReference>
<dbReference type="Pfam" id="PF13360">
    <property type="entry name" value="PQQ_2"/>
    <property type="match status" value="1"/>
</dbReference>
<evidence type="ECO:0000313" key="3">
    <source>
        <dbReference type="Proteomes" id="UP000321353"/>
    </source>
</evidence>
<organism evidence="2 3">
    <name type="scientific">Stieleria maiorica</name>
    <dbReference type="NCBI Taxonomy" id="2795974"/>
    <lineage>
        <taxon>Bacteria</taxon>
        <taxon>Pseudomonadati</taxon>
        <taxon>Planctomycetota</taxon>
        <taxon>Planctomycetia</taxon>
        <taxon>Pirellulales</taxon>
        <taxon>Pirellulaceae</taxon>
        <taxon>Stieleria</taxon>
    </lineage>
</organism>
<dbReference type="PANTHER" id="PTHR34512:SF30">
    <property type="entry name" value="OUTER MEMBRANE PROTEIN ASSEMBLY FACTOR BAMB"/>
    <property type="match status" value="1"/>
</dbReference>
<dbReference type="InterPro" id="IPR015943">
    <property type="entry name" value="WD40/YVTN_repeat-like_dom_sf"/>
</dbReference>
<name>A0A5B9MAL7_9BACT</name>
<dbReference type="RefSeq" id="WP_147866834.1">
    <property type="nucleotide sequence ID" value="NZ_CP036264.1"/>
</dbReference>
<dbReference type="PANTHER" id="PTHR34512">
    <property type="entry name" value="CELL SURFACE PROTEIN"/>
    <property type="match status" value="1"/>
</dbReference>
<dbReference type="Gene3D" id="2.130.10.10">
    <property type="entry name" value="YVTN repeat-like/Quinoprotein amine dehydrogenase"/>
    <property type="match status" value="1"/>
</dbReference>
<evidence type="ECO:0000313" key="2">
    <source>
        <dbReference type="EMBL" id="QEF97110.1"/>
    </source>
</evidence>
<evidence type="ECO:0000259" key="1">
    <source>
        <dbReference type="Pfam" id="PF13360"/>
    </source>
</evidence>
<reference evidence="2 3" key="1">
    <citation type="submission" date="2019-02" db="EMBL/GenBank/DDBJ databases">
        <title>Planctomycetal bacteria perform biofilm scaping via a novel small molecule.</title>
        <authorList>
            <person name="Jeske O."/>
            <person name="Boedeker C."/>
            <person name="Wiegand S."/>
            <person name="Breitling P."/>
            <person name="Kallscheuer N."/>
            <person name="Jogler M."/>
            <person name="Rohde M."/>
            <person name="Petersen J."/>
            <person name="Medema M.H."/>
            <person name="Surup F."/>
            <person name="Jogler C."/>
        </authorList>
    </citation>
    <scope>NUCLEOTIDE SEQUENCE [LARGE SCALE GENOMIC DNA]</scope>
    <source>
        <strain evidence="2 3">Mal15</strain>
    </source>
</reference>
<dbReference type="SUPFAM" id="SSF50998">
    <property type="entry name" value="Quinoprotein alcohol dehydrogenase-like"/>
    <property type="match status" value="1"/>
</dbReference>